<sequence length="406" mass="45324">MLPFSLKVVWFVLCFIGTAASWIVLYAFWKAVARCWWILVFYGGAVTVLVGAMLLGMIWKMDPFLMPREFCIAQIFLISFSALVITGFCSCFSFATTTTFLLPSQADTVLRWRNAYLIPVLVVPALAATTEAIVFVKLDAIQVTDNLHCEIGDPLWIRWLGYSGVSFLLSLPAFILAILAGVRMNKNHKAHRRLSRELYDSNFNYSPSLELFTDRGDSPVSRIIMLDEYPGEARLSPSGRVIPDEPPSPGLSSTSTASLFIADPVSYPAHPEDVGNPAEDAGRYKNKTPSSVVPNGSYSTMSEPEPHYAKTSGTIVRTHSKKSSQSAQTKKFRRGLFSDIWRLLLFQIGFFIIEVLVMLSTLISTINRRPPPAFGTEHVALLLTAWGPSMVFIHSPSVWRQIRSWL</sequence>
<feature type="compositionally biased region" description="Polar residues" evidence="1">
    <location>
        <begin position="287"/>
        <end position="302"/>
    </location>
</feature>
<dbReference type="HOGENOM" id="CLU_042883_0_0_1"/>
<feature type="transmembrane region" description="Helical" evidence="2">
    <location>
        <begin position="156"/>
        <end position="182"/>
    </location>
</feature>
<proteinExistence type="predicted"/>
<keyword evidence="2" id="KW-1133">Transmembrane helix</keyword>
<evidence type="ECO:0000313" key="3">
    <source>
        <dbReference type="EMBL" id="KIM87781.1"/>
    </source>
</evidence>
<feature type="transmembrane region" description="Helical" evidence="2">
    <location>
        <begin position="378"/>
        <end position="399"/>
    </location>
</feature>
<keyword evidence="4" id="KW-1185">Reference proteome</keyword>
<accession>A0A0C3GAX0</accession>
<evidence type="ECO:0000256" key="2">
    <source>
        <dbReference type="SAM" id="Phobius"/>
    </source>
</evidence>
<dbReference type="EMBL" id="KN832978">
    <property type="protein sequence ID" value="KIM87781.1"/>
    <property type="molecule type" value="Genomic_DNA"/>
</dbReference>
<feature type="transmembrane region" description="Helical" evidence="2">
    <location>
        <begin position="71"/>
        <end position="95"/>
    </location>
</feature>
<evidence type="ECO:0000313" key="4">
    <source>
        <dbReference type="Proteomes" id="UP000054166"/>
    </source>
</evidence>
<feature type="transmembrane region" description="Helical" evidence="2">
    <location>
        <begin position="36"/>
        <end position="59"/>
    </location>
</feature>
<dbReference type="Proteomes" id="UP000054166">
    <property type="component" value="Unassembled WGS sequence"/>
</dbReference>
<feature type="region of interest" description="Disordered" evidence="1">
    <location>
        <begin position="275"/>
        <end position="327"/>
    </location>
</feature>
<organism evidence="3 4">
    <name type="scientific">Piloderma croceum (strain F 1598)</name>
    <dbReference type="NCBI Taxonomy" id="765440"/>
    <lineage>
        <taxon>Eukaryota</taxon>
        <taxon>Fungi</taxon>
        <taxon>Dikarya</taxon>
        <taxon>Basidiomycota</taxon>
        <taxon>Agaricomycotina</taxon>
        <taxon>Agaricomycetes</taxon>
        <taxon>Agaricomycetidae</taxon>
        <taxon>Atheliales</taxon>
        <taxon>Atheliaceae</taxon>
        <taxon>Piloderma</taxon>
    </lineage>
</organism>
<dbReference type="InParanoid" id="A0A0C3GAX0"/>
<feature type="transmembrane region" description="Helical" evidence="2">
    <location>
        <begin position="340"/>
        <end position="366"/>
    </location>
</feature>
<protein>
    <recommendedName>
        <fullName evidence="5">G-protein coupled receptors family 2 profile 2 domain-containing protein</fullName>
    </recommendedName>
</protein>
<keyword evidence="2" id="KW-0472">Membrane</keyword>
<keyword evidence="2" id="KW-0812">Transmembrane</keyword>
<name>A0A0C3GAX0_PILCF</name>
<dbReference type="AlphaFoldDB" id="A0A0C3GAX0"/>
<reference evidence="4" key="2">
    <citation type="submission" date="2015-01" db="EMBL/GenBank/DDBJ databases">
        <title>Evolutionary Origins and Diversification of the Mycorrhizal Mutualists.</title>
        <authorList>
            <consortium name="DOE Joint Genome Institute"/>
            <consortium name="Mycorrhizal Genomics Consortium"/>
            <person name="Kohler A."/>
            <person name="Kuo A."/>
            <person name="Nagy L.G."/>
            <person name="Floudas D."/>
            <person name="Copeland A."/>
            <person name="Barry K.W."/>
            <person name="Cichocki N."/>
            <person name="Veneault-Fourrey C."/>
            <person name="LaButti K."/>
            <person name="Lindquist E.A."/>
            <person name="Lipzen A."/>
            <person name="Lundell T."/>
            <person name="Morin E."/>
            <person name="Murat C."/>
            <person name="Riley R."/>
            <person name="Ohm R."/>
            <person name="Sun H."/>
            <person name="Tunlid A."/>
            <person name="Henrissat B."/>
            <person name="Grigoriev I.V."/>
            <person name="Hibbett D.S."/>
            <person name="Martin F."/>
        </authorList>
    </citation>
    <scope>NUCLEOTIDE SEQUENCE [LARGE SCALE GENOMIC DNA]</scope>
    <source>
        <strain evidence="4">F 1598</strain>
    </source>
</reference>
<evidence type="ECO:0008006" key="5">
    <source>
        <dbReference type="Google" id="ProtNLM"/>
    </source>
</evidence>
<dbReference type="OrthoDB" id="3256745at2759"/>
<reference evidence="3 4" key="1">
    <citation type="submission" date="2014-04" db="EMBL/GenBank/DDBJ databases">
        <authorList>
            <consortium name="DOE Joint Genome Institute"/>
            <person name="Kuo A."/>
            <person name="Tarkka M."/>
            <person name="Buscot F."/>
            <person name="Kohler A."/>
            <person name="Nagy L.G."/>
            <person name="Floudas D."/>
            <person name="Copeland A."/>
            <person name="Barry K.W."/>
            <person name="Cichocki N."/>
            <person name="Veneault-Fourrey C."/>
            <person name="LaButti K."/>
            <person name="Lindquist E.A."/>
            <person name="Lipzen A."/>
            <person name="Lundell T."/>
            <person name="Morin E."/>
            <person name="Murat C."/>
            <person name="Sun H."/>
            <person name="Tunlid A."/>
            <person name="Henrissat B."/>
            <person name="Grigoriev I.V."/>
            <person name="Hibbett D.S."/>
            <person name="Martin F."/>
            <person name="Nordberg H.P."/>
            <person name="Cantor M.N."/>
            <person name="Hua S.X."/>
        </authorList>
    </citation>
    <scope>NUCLEOTIDE SEQUENCE [LARGE SCALE GENOMIC DNA]</scope>
    <source>
        <strain evidence="3 4">F 1598</strain>
    </source>
</reference>
<evidence type="ECO:0000256" key="1">
    <source>
        <dbReference type="SAM" id="MobiDB-lite"/>
    </source>
</evidence>
<feature type="transmembrane region" description="Helical" evidence="2">
    <location>
        <begin position="6"/>
        <end position="29"/>
    </location>
</feature>
<feature type="transmembrane region" description="Helical" evidence="2">
    <location>
        <begin position="116"/>
        <end position="136"/>
    </location>
</feature>
<gene>
    <name evidence="3" type="ORF">PILCRDRAFT_260924</name>
</gene>